<dbReference type="EMBL" id="JAEPRE010000059">
    <property type="protein sequence ID" value="KAG2234209.1"/>
    <property type="molecule type" value="Genomic_DNA"/>
</dbReference>
<evidence type="ECO:0000313" key="1">
    <source>
        <dbReference type="EMBL" id="KAG2234209.1"/>
    </source>
</evidence>
<gene>
    <name evidence="1" type="ORF">INT48_006009</name>
</gene>
<accession>A0A8H7SP49</accession>
<keyword evidence="2" id="KW-1185">Reference proteome</keyword>
<dbReference type="Proteomes" id="UP000613177">
    <property type="component" value="Unassembled WGS sequence"/>
</dbReference>
<protein>
    <submittedName>
        <fullName evidence="1">Uncharacterized protein</fullName>
    </submittedName>
</protein>
<comment type="caution">
    <text evidence="1">The sequence shown here is derived from an EMBL/GenBank/DDBJ whole genome shotgun (WGS) entry which is preliminary data.</text>
</comment>
<proteinExistence type="predicted"/>
<organism evidence="1 2">
    <name type="scientific">Thamnidium elegans</name>
    <dbReference type="NCBI Taxonomy" id="101142"/>
    <lineage>
        <taxon>Eukaryota</taxon>
        <taxon>Fungi</taxon>
        <taxon>Fungi incertae sedis</taxon>
        <taxon>Mucoromycota</taxon>
        <taxon>Mucoromycotina</taxon>
        <taxon>Mucoromycetes</taxon>
        <taxon>Mucorales</taxon>
        <taxon>Mucorineae</taxon>
        <taxon>Mucoraceae</taxon>
        <taxon>Thamnidium</taxon>
    </lineage>
</organism>
<evidence type="ECO:0000313" key="2">
    <source>
        <dbReference type="Proteomes" id="UP000613177"/>
    </source>
</evidence>
<sequence length="146" mass="17064">MTIAKKATNKIIRHLQYEDLPNEEEIPVFKDLYDRTKLMYDADFLATEPEYLFDYESAKTHPLKFLRVSYRLLQEALSLGDWQVKVWCLLPSSSTHCIVYFPLNSYTTMHGLFHRAYIRNIRIPNFSLGVDGNLIGITAFSDMYTV</sequence>
<name>A0A8H7SP49_9FUNG</name>
<dbReference type="AlphaFoldDB" id="A0A8H7SP49"/>
<reference evidence="1" key="1">
    <citation type="submission" date="2021-01" db="EMBL/GenBank/DDBJ databases">
        <title>Metabolic potential, ecology and presence of endohyphal bacteria is reflected in genomic diversity of Mucoromycotina.</title>
        <authorList>
            <person name="Muszewska A."/>
            <person name="Okrasinska A."/>
            <person name="Steczkiewicz K."/>
            <person name="Drgas O."/>
            <person name="Orlowska M."/>
            <person name="Perlinska-Lenart U."/>
            <person name="Aleksandrzak-Piekarczyk T."/>
            <person name="Szatraj K."/>
            <person name="Zielenkiewicz U."/>
            <person name="Pilsyk S."/>
            <person name="Malc E."/>
            <person name="Mieczkowski P."/>
            <person name="Kruszewska J.S."/>
            <person name="Biernat P."/>
            <person name="Pawlowska J."/>
        </authorList>
    </citation>
    <scope>NUCLEOTIDE SEQUENCE</scope>
    <source>
        <strain evidence="1">WA0000018081</strain>
    </source>
</reference>